<comment type="caution">
    <text evidence="1">The sequence shown here is derived from an EMBL/GenBank/DDBJ whole genome shotgun (WGS) entry which is preliminary data.</text>
</comment>
<evidence type="ECO:0000313" key="1">
    <source>
        <dbReference type="EMBL" id="KAF7567996.1"/>
    </source>
</evidence>
<protein>
    <submittedName>
        <fullName evidence="1">Uncharacterized protein</fullName>
    </submittedName>
</protein>
<dbReference type="KEGG" id="ptrr:90957342"/>
<organism evidence="1 2">
    <name type="scientific">Pyrenophora tritici-repentis</name>
    <dbReference type="NCBI Taxonomy" id="45151"/>
    <lineage>
        <taxon>Eukaryota</taxon>
        <taxon>Fungi</taxon>
        <taxon>Dikarya</taxon>
        <taxon>Ascomycota</taxon>
        <taxon>Pezizomycotina</taxon>
        <taxon>Dothideomycetes</taxon>
        <taxon>Pleosporomycetidae</taxon>
        <taxon>Pleosporales</taxon>
        <taxon>Pleosporineae</taxon>
        <taxon>Pleosporaceae</taxon>
        <taxon>Pyrenophora</taxon>
    </lineage>
</organism>
<dbReference type="AlphaFoldDB" id="A0A2W1EV86"/>
<dbReference type="Proteomes" id="UP000245464">
    <property type="component" value="Chromosome 7"/>
</dbReference>
<dbReference type="RefSeq" id="XP_065960734.1">
    <property type="nucleotide sequence ID" value="XM_066108742.1"/>
</dbReference>
<dbReference type="GeneID" id="90957342"/>
<reference evidence="1" key="1">
    <citation type="journal article" date="2018" name="BMC Genomics">
        <title>Comparative genomics of the wheat fungal pathogen Pyrenophora tritici-repentis reveals chromosomal variations and genome plasticity.</title>
        <authorList>
            <person name="Moolhuijzen P."/>
            <person name="See P.T."/>
            <person name="Hane J.K."/>
            <person name="Shi G."/>
            <person name="Liu Z."/>
            <person name="Oliver R.P."/>
            <person name="Moffat C.S."/>
        </authorList>
    </citation>
    <scope>NUCLEOTIDE SEQUENCE [LARGE SCALE GENOMIC DNA]</scope>
    <source>
        <strain evidence="1">M4</strain>
    </source>
</reference>
<dbReference type="EMBL" id="NQIK02000007">
    <property type="protein sequence ID" value="KAF7567996.1"/>
    <property type="molecule type" value="Genomic_DNA"/>
</dbReference>
<gene>
    <name evidence="1" type="ORF">PtrM4_126090</name>
</gene>
<evidence type="ECO:0000313" key="2">
    <source>
        <dbReference type="Proteomes" id="UP000245464"/>
    </source>
</evidence>
<name>A0A2W1EV86_9PLEO</name>
<sequence length="50" mass="4757">MQQSQAPGQGSFGSLSSGIGGFGSGNGGYGLAIQGDGGLPGWAEEEVGAQ</sequence>
<accession>A0A2W1EV86</accession>
<proteinExistence type="predicted"/>